<evidence type="ECO:0000313" key="3">
    <source>
        <dbReference type="Proteomes" id="UP000070700"/>
    </source>
</evidence>
<name>A0A194X1I5_MOLSC</name>
<feature type="chain" id="PRO_5008267721" evidence="1">
    <location>
        <begin position="20"/>
        <end position="146"/>
    </location>
</feature>
<gene>
    <name evidence="2" type="ORF">LY89DRAFT_687327</name>
</gene>
<accession>A0A194X1I5</accession>
<dbReference type="OrthoDB" id="3556382at2759"/>
<proteinExistence type="predicted"/>
<feature type="signal peptide" evidence="1">
    <location>
        <begin position="1"/>
        <end position="19"/>
    </location>
</feature>
<keyword evidence="1" id="KW-0732">Signal</keyword>
<dbReference type="EMBL" id="KQ947421">
    <property type="protein sequence ID" value="KUJ14058.1"/>
    <property type="molecule type" value="Genomic_DNA"/>
</dbReference>
<protein>
    <submittedName>
        <fullName evidence="2">Uncharacterized protein</fullName>
    </submittedName>
</protein>
<dbReference type="AlphaFoldDB" id="A0A194X1I5"/>
<dbReference type="GeneID" id="28825198"/>
<reference evidence="2 3" key="1">
    <citation type="submission" date="2015-10" db="EMBL/GenBank/DDBJ databases">
        <title>Full genome of DAOMC 229536 Phialocephala scopiformis, a fungal endophyte of spruce producing the potent anti-insectan compound rugulosin.</title>
        <authorList>
            <consortium name="DOE Joint Genome Institute"/>
            <person name="Walker A.K."/>
            <person name="Frasz S.L."/>
            <person name="Seifert K.A."/>
            <person name="Miller J.D."/>
            <person name="Mondo S.J."/>
            <person name="Labutti K."/>
            <person name="Lipzen A."/>
            <person name="Dockter R."/>
            <person name="Kennedy M."/>
            <person name="Grigoriev I.V."/>
            <person name="Spatafora J.W."/>
        </authorList>
    </citation>
    <scope>NUCLEOTIDE SEQUENCE [LARGE SCALE GENOMIC DNA]</scope>
    <source>
        <strain evidence="2 3">CBS 120377</strain>
    </source>
</reference>
<organism evidence="2 3">
    <name type="scientific">Mollisia scopiformis</name>
    <name type="common">Conifer needle endophyte fungus</name>
    <name type="synonym">Phialocephala scopiformis</name>
    <dbReference type="NCBI Taxonomy" id="149040"/>
    <lineage>
        <taxon>Eukaryota</taxon>
        <taxon>Fungi</taxon>
        <taxon>Dikarya</taxon>
        <taxon>Ascomycota</taxon>
        <taxon>Pezizomycotina</taxon>
        <taxon>Leotiomycetes</taxon>
        <taxon>Helotiales</taxon>
        <taxon>Mollisiaceae</taxon>
        <taxon>Mollisia</taxon>
    </lineage>
</organism>
<dbReference type="Proteomes" id="UP000070700">
    <property type="component" value="Unassembled WGS sequence"/>
</dbReference>
<dbReference type="KEGG" id="psco:LY89DRAFT_687327"/>
<dbReference type="InParanoid" id="A0A194X1I5"/>
<dbReference type="RefSeq" id="XP_018068413.1">
    <property type="nucleotide sequence ID" value="XM_018215472.1"/>
</dbReference>
<evidence type="ECO:0000256" key="1">
    <source>
        <dbReference type="SAM" id="SignalP"/>
    </source>
</evidence>
<keyword evidence="3" id="KW-1185">Reference proteome</keyword>
<sequence length="146" mass="15932">MYTSICLPFFSLFFTLATAQNLGHPSNGELPLRPISFSSPSQHPILQPPNDLSPSSGIINVPFCTLDEPIRAIPVTFSISSQVCGPLLPNIPYIIADLSERLLEEHINGISFLSSTDAQTLSPPIYLGANITEQLYRLSSHPSRLV</sequence>
<evidence type="ECO:0000313" key="2">
    <source>
        <dbReference type="EMBL" id="KUJ14058.1"/>
    </source>
</evidence>